<organism evidence="1 2">
    <name type="scientific">Candidatus Mediterraneibacter caccavium</name>
    <dbReference type="NCBI Taxonomy" id="2838661"/>
    <lineage>
        <taxon>Bacteria</taxon>
        <taxon>Bacillati</taxon>
        <taxon>Bacillota</taxon>
        <taxon>Clostridia</taxon>
        <taxon>Lachnospirales</taxon>
        <taxon>Lachnospiraceae</taxon>
        <taxon>Mediterraneibacter</taxon>
    </lineage>
</organism>
<reference evidence="1" key="2">
    <citation type="submission" date="2021-04" db="EMBL/GenBank/DDBJ databases">
        <authorList>
            <person name="Gilroy R."/>
        </authorList>
    </citation>
    <scope>NUCLEOTIDE SEQUENCE</scope>
    <source>
        <strain evidence="1">ChiSjej5B23-15282</strain>
    </source>
</reference>
<dbReference type="Proteomes" id="UP000824243">
    <property type="component" value="Unassembled WGS sequence"/>
</dbReference>
<reference evidence="1" key="1">
    <citation type="journal article" date="2021" name="PeerJ">
        <title>Extensive microbial diversity within the chicken gut microbiome revealed by metagenomics and culture.</title>
        <authorList>
            <person name="Gilroy R."/>
            <person name="Ravi A."/>
            <person name="Getino M."/>
            <person name="Pursley I."/>
            <person name="Horton D.L."/>
            <person name="Alikhan N.F."/>
            <person name="Baker D."/>
            <person name="Gharbi K."/>
            <person name="Hall N."/>
            <person name="Watson M."/>
            <person name="Adriaenssens E.M."/>
            <person name="Foster-Nyarko E."/>
            <person name="Jarju S."/>
            <person name="Secka A."/>
            <person name="Antonio M."/>
            <person name="Oren A."/>
            <person name="Chaudhuri R.R."/>
            <person name="La Ragione R."/>
            <person name="Hildebrand F."/>
            <person name="Pallen M.J."/>
        </authorList>
    </citation>
    <scope>NUCLEOTIDE SEQUENCE</scope>
    <source>
        <strain evidence="1">ChiSjej5B23-15282</strain>
    </source>
</reference>
<dbReference type="EMBL" id="DXFA01000098">
    <property type="protein sequence ID" value="HIX48460.1"/>
    <property type="molecule type" value="Genomic_DNA"/>
</dbReference>
<dbReference type="AlphaFoldDB" id="A0A9D2ASP1"/>
<sequence length="50" mass="5289">MERGWFICETADPSAAKPVAVVGMIEDVKGKGGSNYVTEKVGNIAAAYEQ</sequence>
<evidence type="ECO:0000313" key="1">
    <source>
        <dbReference type="EMBL" id="HIX48460.1"/>
    </source>
</evidence>
<evidence type="ECO:0000313" key="2">
    <source>
        <dbReference type="Proteomes" id="UP000824243"/>
    </source>
</evidence>
<proteinExistence type="predicted"/>
<gene>
    <name evidence="1" type="ORF">H9981_05555</name>
</gene>
<accession>A0A9D2ASP1</accession>
<name>A0A9D2ASP1_9FIRM</name>
<protein>
    <submittedName>
        <fullName evidence="1">Uncharacterized protein</fullName>
    </submittedName>
</protein>
<comment type="caution">
    <text evidence="1">The sequence shown here is derived from an EMBL/GenBank/DDBJ whole genome shotgun (WGS) entry which is preliminary data.</text>
</comment>